<feature type="compositionally biased region" description="Polar residues" evidence="1">
    <location>
        <begin position="1"/>
        <end position="10"/>
    </location>
</feature>
<dbReference type="EMBL" id="LT598489">
    <property type="protein sequence ID" value="SCW00211.1"/>
    <property type="molecule type" value="Genomic_DNA"/>
</dbReference>
<protein>
    <submittedName>
        <fullName evidence="2">LAFE_0B11892g1_1</fullName>
    </submittedName>
</protein>
<proteinExistence type="predicted"/>
<organism evidence="2 3">
    <name type="scientific">Lachancea fermentati</name>
    <name type="common">Zygosaccharomyces fermentati</name>
    <dbReference type="NCBI Taxonomy" id="4955"/>
    <lineage>
        <taxon>Eukaryota</taxon>
        <taxon>Fungi</taxon>
        <taxon>Dikarya</taxon>
        <taxon>Ascomycota</taxon>
        <taxon>Saccharomycotina</taxon>
        <taxon>Saccharomycetes</taxon>
        <taxon>Saccharomycetales</taxon>
        <taxon>Saccharomycetaceae</taxon>
        <taxon>Lachancea</taxon>
    </lineage>
</organism>
<evidence type="ECO:0000313" key="2">
    <source>
        <dbReference type="EMBL" id="SCW00211.1"/>
    </source>
</evidence>
<dbReference type="OrthoDB" id="4076003at2759"/>
<name>A0A1G4M8S8_LACFM</name>
<gene>
    <name evidence="2" type="ORF">LAFE_0B11892G</name>
</gene>
<dbReference type="Proteomes" id="UP000190831">
    <property type="component" value="Chromosome B"/>
</dbReference>
<dbReference type="OMA" id="RKCVICE"/>
<dbReference type="AlphaFoldDB" id="A0A1G4M8S8"/>
<accession>A0A1G4M8S8</accession>
<reference evidence="3" key="1">
    <citation type="submission" date="2016-03" db="EMBL/GenBank/DDBJ databases">
        <authorList>
            <person name="Devillers H."/>
        </authorList>
    </citation>
    <scope>NUCLEOTIDE SEQUENCE [LARGE SCALE GENOMIC DNA]</scope>
</reference>
<evidence type="ECO:0000313" key="3">
    <source>
        <dbReference type="Proteomes" id="UP000190831"/>
    </source>
</evidence>
<feature type="region of interest" description="Disordered" evidence="1">
    <location>
        <begin position="1"/>
        <end position="23"/>
    </location>
</feature>
<keyword evidence="3" id="KW-1185">Reference proteome</keyword>
<evidence type="ECO:0000256" key="1">
    <source>
        <dbReference type="SAM" id="MobiDB-lite"/>
    </source>
</evidence>
<sequence>MEESSCSGNSEIPEAKSSMSLLSSDSQASLISFNRSPAGVSCGAPTGETPMRWQACKAEFHFDSNSTPSKGSIAPYENPTHKLMRKRRIMRNTLSGAKPRLRSTLSESTSKLDLLDDRNLTSFPIPPPVEIQEKHSKYPVNEIKIRVHADNRRISFNPKSPSSVENSSEHPIVLVEDYISQDLPRHKSSKKMVSVSDLKTKICKRNDSKLPIKLRNYRKLSTTSSLTLTPHLCNDDSFANMGMIDESTEEENVERESATTGSTVVPALEHILEYVMKSNKSEGQDEYLQASGIAQKIKQCVICEKSLYEISSLIEGKDYREIVCGSCTVKYEETAKLLEDYEFETSCDSVDDTRNFSIDSSDFMEEPEVVVENTSKRLKTNQFSSHLINRLHLQLQDNQSEDYSFHHHPKIVDSSTMVWFLEAKRKLRWKWRVSGLLPQFLAGKRNIA</sequence>